<reference evidence="1 2" key="1">
    <citation type="submission" date="2019-05" db="EMBL/GenBank/DDBJ databases">
        <title>Complete genome sequence of sixteen phages from Abidjan, cote d'Ivoire, isolated on a single strain of Achromobacter xylosoxidans.</title>
        <authorList>
            <person name="Essoh C."/>
            <person name="Vernadet J.-P."/>
            <person name="Vergnaud G."/>
            <person name="Pourcel C."/>
        </authorList>
    </citation>
    <scope>NUCLEOTIDE SEQUENCE [LARGE SCALE GENOMIC DNA]</scope>
</reference>
<dbReference type="Proteomes" id="UP000315683">
    <property type="component" value="Segment"/>
</dbReference>
<protein>
    <submittedName>
        <fullName evidence="1">Uncharacterized protein</fullName>
    </submittedName>
</protein>
<keyword evidence="2" id="KW-1185">Reference proteome</keyword>
<organism evidence="1 2">
    <name type="scientific">Achromobacter phage vB_AxyP_19-32_Axy04</name>
    <dbReference type="NCBI Taxonomy" id="2591039"/>
    <lineage>
        <taxon>Viruses</taxon>
        <taxon>Duplodnaviria</taxon>
        <taxon>Heunggongvirae</taxon>
        <taxon>Uroviricota</taxon>
        <taxon>Caudoviricetes</taxon>
        <taxon>Schitoviridae</taxon>
        <taxon>Rothmandenesvirinae</taxon>
        <taxon>Dongdastvirus</taxon>
        <taxon>Dongdastvirus Axy04</taxon>
    </lineage>
</organism>
<evidence type="ECO:0000313" key="1">
    <source>
        <dbReference type="EMBL" id="QDH83773.1"/>
    </source>
</evidence>
<proteinExistence type="predicted"/>
<dbReference type="EMBL" id="MK962626">
    <property type="protein sequence ID" value="QDH83773.1"/>
    <property type="molecule type" value="Genomic_DNA"/>
</dbReference>
<sequence>MKMSAITWQRTGGYEVSSQGDKRFSALYAQMPDGRTIEQWYQCDVKGYEIGGRNWKLGKGKPSLLNYEGDMQWQMYLNLWRFWAIHHMTEMNELAAAVKQAGNVISDRFAKTPINQAHALAVILNEWFS</sequence>
<gene>
    <name evidence="1" type="ORF">Axy04_005</name>
</gene>
<name>A0A514CTG5_9CAUD</name>
<accession>A0A514CTG5</accession>
<evidence type="ECO:0000313" key="2">
    <source>
        <dbReference type="Proteomes" id="UP000315683"/>
    </source>
</evidence>